<gene>
    <name evidence="6" type="ORF">C8N35_101229</name>
</gene>
<feature type="transmembrane region" description="Helical" evidence="4">
    <location>
        <begin position="233"/>
        <end position="258"/>
    </location>
</feature>
<accession>A0A2T5VEK8</accession>
<dbReference type="PANTHER" id="PTHR11360:SF284">
    <property type="entry name" value="EG:103B4.3 PROTEIN-RELATED"/>
    <property type="match status" value="1"/>
</dbReference>
<feature type="transmembrane region" description="Helical" evidence="4">
    <location>
        <begin position="61"/>
        <end position="80"/>
    </location>
</feature>
<evidence type="ECO:0000313" key="6">
    <source>
        <dbReference type="EMBL" id="PTW62192.1"/>
    </source>
</evidence>
<dbReference type="InterPro" id="IPR050327">
    <property type="entry name" value="Proton-linked_MCT"/>
</dbReference>
<evidence type="ECO:0000256" key="1">
    <source>
        <dbReference type="ARBA" id="ARBA00022692"/>
    </source>
</evidence>
<feature type="transmembrane region" description="Helical" evidence="4">
    <location>
        <begin position="182"/>
        <end position="202"/>
    </location>
</feature>
<proteinExistence type="predicted"/>
<dbReference type="EMBL" id="QAYG01000001">
    <property type="protein sequence ID" value="PTW62192.1"/>
    <property type="molecule type" value="Genomic_DNA"/>
</dbReference>
<dbReference type="GO" id="GO:0022857">
    <property type="term" value="F:transmembrane transporter activity"/>
    <property type="evidence" value="ECO:0007669"/>
    <property type="project" value="InterPro"/>
</dbReference>
<keyword evidence="3 4" id="KW-0472">Membrane</keyword>
<feature type="transmembrane region" description="Helical" evidence="4">
    <location>
        <begin position="151"/>
        <end position="170"/>
    </location>
</feature>
<evidence type="ECO:0000256" key="4">
    <source>
        <dbReference type="SAM" id="Phobius"/>
    </source>
</evidence>
<feature type="transmembrane region" description="Helical" evidence="4">
    <location>
        <begin position="116"/>
        <end position="139"/>
    </location>
</feature>
<feature type="domain" description="Major facilitator superfamily (MFS) profile" evidence="5">
    <location>
        <begin position="23"/>
        <end position="412"/>
    </location>
</feature>
<dbReference type="InterPro" id="IPR036259">
    <property type="entry name" value="MFS_trans_sf"/>
</dbReference>
<dbReference type="OrthoDB" id="146345at2"/>
<name>A0A2T5VEK8_9HYPH</name>
<keyword evidence="1 4" id="KW-0812">Transmembrane</keyword>
<feature type="transmembrane region" description="Helical" evidence="4">
    <location>
        <begin position="20"/>
        <end position="41"/>
    </location>
</feature>
<feature type="transmembrane region" description="Helical" evidence="4">
    <location>
        <begin position="356"/>
        <end position="376"/>
    </location>
</feature>
<dbReference type="InterPro" id="IPR011701">
    <property type="entry name" value="MFS"/>
</dbReference>
<keyword evidence="2 4" id="KW-1133">Transmembrane helix</keyword>
<sequence>MEGSRPLSQSSTAGAATPFWRALPFIIACGGLVAMASFGPRSSMGLFLTPMTEARGWSRETFAFAIAVQNLIWGIGQPFAGAFADRYGTTRVLIAGALLCGGGMMLMAWAPTPLWLHISAGLLFGVGLSASSFSIVLAAYGRIVSPEKRSIAFGIGTAAGSFGQFLFAPLGQALIDVYGWQMALLGLGGLTFILISIFSLPLKGKPTSHPSQFGGRDQTIREALSEAFSHPSYLLLVAGFFVCGFHLAFITVHLPAYIVDKGLDPSWGGWSIALIGLFNVVGSLVAGSLGQRHPKQIMLVAIYLARSAIIVFFVMLPMTPVTLMIFSASMGLLWLATVPPTSGLVAVMFGPRYMGTLFGVVFLSHQIGSFIGVWLGGLLYDTTGSYDVVWWISVGLGVFAAVVHWPIKDQAIERIMPAAE</sequence>
<dbReference type="Pfam" id="PF07690">
    <property type="entry name" value="MFS_1"/>
    <property type="match status" value="1"/>
</dbReference>
<feature type="transmembrane region" description="Helical" evidence="4">
    <location>
        <begin position="270"/>
        <end position="290"/>
    </location>
</feature>
<evidence type="ECO:0000259" key="5">
    <source>
        <dbReference type="PROSITE" id="PS50850"/>
    </source>
</evidence>
<dbReference type="AlphaFoldDB" id="A0A2T5VEK8"/>
<feature type="transmembrane region" description="Helical" evidence="4">
    <location>
        <begin position="388"/>
        <end position="407"/>
    </location>
</feature>
<dbReference type="SUPFAM" id="SSF103473">
    <property type="entry name" value="MFS general substrate transporter"/>
    <property type="match status" value="1"/>
</dbReference>
<reference evidence="6 7" key="1">
    <citation type="submission" date="2018-04" db="EMBL/GenBank/DDBJ databases">
        <title>Genomic Encyclopedia of Archaeal and Bacterial Type Strains, Phase II (KMG-II): from individual species to whole genera.</title>
        <authorList>
            <person name="Goeker M."/>
        </authorList>
    </citation>
    <scope>NUCLEOTIDE SEQUENCE [LARGE SCALE GENOMIC DNA]</scope>
    <source>
        <strain evidence="6 7">DSM 23382</strain>
    </source>
</reference>
<feature type="transmembrane region" description="Helical" evidence="4">
    <location>
        <begin position="297"/>
        <end position="318"/>
    </location>
</feature>
<evidence type="ECO:0000256" key="3">
    <source>
        <dbReference type="ARBA" id="ARBA00023136"/>
    </source>
</evidence>
<dbReference type="InterPro" id="IPR020846">
    <property type="entry name" value="MFS_dom"/>
</dbReference>
<dbReference type="Proteomes" id="UP000244081">
    <property type="component" value="Unassembled WGS sequence"/>
</dbReference>
<dbReference type="PROSITE" id="PS50850">
    <property type="entry name" value="MFS"/>
    <property type="match status" value="1"/>
</dbReference>
<organism evidence="6 7">
    <name type="scientific">Breoghania corrubedonensis</name>
    <dbReference type="NCBI Taxonomy" id="665038"/>
    <lineage>
        <taxon>Bacteria</taxon>
        <taxon>Pseudomonadati</taxon>
        <taxon>Pseudomonadota</taxon>
        <taxon>Alphaproteobacteria</taxon>
        <taxon>Hyphomicrobiales</taxon>
        <taxon>Stappiaceae</taxon>
        <taxon>Breoghania</taxon>
    </lineage>
</organism>
<dbReference type="CDD" id="cd17355">
    <property type="entry name" value="MFS_YcxA_like"/>
    <property type="match status" value="1"/>
</dbReference>
<evidence type="ECO:0000313" key="7">
    <source>
        <dbReference type="Proteomes" id="UP000244081"/>
    </source>
</evidence>
<feature type="transmembrane region" description="Helical" evidence="4">
    <location>
        <begin position="324"/>
        <end position="349"/>
    </location>
</feature>
<feature type="transmembrane region" description="Helical" evidence="4">
    <location>
        <begin position="92"/>
        <end position="110"/>
    </location>
</feature>
<dbReference type="Gene3D" id="1.20.1250.20">
    <property type="entry name" value="MFS general substrate transporter like domains"/>
    <property type="match status" value="1"/>
</dbReference>
<keyword evidence="7" id="KW-1185">Reference proteome</keyword>
<protein>
    <submittedName>
        <fullName evidence="6">Putative MFS family arabinose efflux permease</fullName>
    </submittedName>
</protein>
<evidence type="ECO:0000256" key="2">
    <source>
        <dbReference type="ARBA" id="ARBA00022989"/>
    </source>
</evidence>
<comment type="caution">
    <text evidence="6">The sequence shown here is derived from an EMBL/GenBank/DDBJ whole genome shotgun (WGS) entry which is preliminary data.</text>
</comment>
<dbReference type="PANTHER" id="PTHR11360">
    <property type="entry name" value="MONOCARBOXYLATE TRANSPORTER"/>
    <property type="match status" value="1"/>
</dbReference>